<dbReference type="Gene3D" id="4.10.75.10">
    <property type="entry name" value="Elafin-like"/>
    <property type="match status" value="1"/>
</dbReference>
<dbReference type="PROSITE" id="PS51390">
    <property type="entry name" value="WAP"/>
    <property type="match status" value="1"/>
</dbReference>
<dbReference type="InterPro" id="IPR008197">
    <property type="entry name" value="WAP_dom"/>
</dbReference>
<dbReference type="Pfam" id="PF00095">
    <property type="entry name" value="WAP"/>
    <property type="match status" value="1"/>
</dbReference>
<dbReference type="SUPFAM" id="SSF57256">
    <property type="entry name" value="Elafin-like"/>
    <property type="match status" value="1"/>
</dbReference>
<evidence type="ECO:0000259" key="1">
    <source>
        <dbReference type="PROSITE" id="PS51390"/>
    </source>
</evidence>
<feature type="domain" description="WAP" evidence="1">
    <location>
        <begin position="35"/>
        <end position="85"/>
    </location>
</feature>
<keyword evidence="3" id="KW-1185">Reference proteome</keyword>
<evidence type="ECO:0000313" key="3">
    <source>
        <dbReference type="Proteomes" id="UP000694555"/>
    </source>
</evidence>
<reference evidence="2" key="2">
    <citation type="submission" date="2025-09" db="UniProtKB">
        <authorList>
            <consortium name="Ensembl"/>
        </authorList>
    </citation>
    <scope>IDENTIFICATION</scope>
</reference>
<sequence length="105" mass="11582">MLGFRCPPQSLGKTHSWPNQSCFPHTSLCHQWGRSQERPGAWSCPPVHITCAMVNPPNRCYTDRHCPRYKKCCPTFCGRKCISGLPSLSYGRVSGAPPPVPTSPG</sequence>
<name>A0A8B9Z0Z0_9AVES</name>
<evidence type="ECO:0000313" key="2">
    <source>
        <dbReference type="Ensembl" id="ENSBJAP00000000308.1"/>
    </source>
</evidence>
<dbReference type="Proteomes" id="UP000694555">
    <property type="component" value="Unplaced"/>
</dbReference>
<dbReference type="AlphaFoldDB" id="A0A8B9Z0Z0"/>
<accession>A0A8B9Z0Z0</accession>
<dbReference type="SMART" id="SM00217">
    <property type="entry name" value="WAP"/>
    <property type="match status" value="1"/>
</dbReference>
<reference evidence="2" key="1">
    <citation type="submission" date="2025-08" db="UniProtKB">
        <authorList>
            <consortium name="Ensembl"/>
        </authorList>
    </citation>
    <scope>IDENTIFICATION</scope>
</reference>
<dbReference type="FunFam" id="4.10.75.10:FF:000001">
    <property type="entry name" value="Anosmin 1"/>
    <property type="match status" value="1"/>
</dbReference>
<dbReference type="InterPro" id="IPR036645">
    <property type="entry name" value="Elafin-like_sf"/>
</dbReference>
<dbReference type="GO" id="GO:0030414">
    <property type="term" value="F:peptidase inhibitor activity"/>
    <property type="evidence" value="ECO:0007669"/>
    <property type="project" value="InterPro"/>
</dbReference>
<organism evidence="2 3">
    <name type="scientific">Buteo japonicus</name>
    <dbReference type="NCBI Taxonomy" id="224669"/>
    <lineage>
        <taxon>Eukaryota</taxon>
        <taxon>Metazoa</taxon>
        <taxon>Chordata</taxon>
        <taxon>Craniata</taxon>
        <taxon>Vertebrata</taxon>
        <taxon>Euteleostomi</taxon>
        <taxon>Archelosauria</taxon>
        <taxon>Archosauria</taxon>
        <taxon>Dinosauria</taxon>
        <taxon>Saurischia</taxon>
        <taxon>Theropoda</taxon>
        <taxon>Coelurosauria</taxon>
        <taxon>Aves</taxon>
        <taxon>Neognathae</taxon>
        <taxon>Neoaves</taxon>
        <taxon>Telluraves</taxon>
        <taxon>Accipitrimorphae</taxon>
        <taxon>Accipitriformes</taxon>
        <taxon>Accipitridae</taxon>
        <taxon>Accipitrinae</taxon>
        <taxon>Buteo</taxon>
    </lineage>
</organism>
<protein>
    <recommendedName>
        <fullName evidence="1">WAP domain-containing protein</fullName>
    </recommendedName>
</protein>
<dbReference type="Ensembl" id="ENSBJAT00000000318.1">
    <property type="protein sequence ID" value="ENSBJAP00000000308.1"/>
    <property type="gene ID" value="ENSBJAG00000000296.1"/>
</dbReference>
<dbReference type="GO" id="GO:0005576">
    <property type="term" value="C:extracellular region"/>
    <property type="evidence" value="ECO:0007669"/>
    <property type="project" value="InterPro"/>
</dbReference>
<proteinExistence type="predicted"/>